<evidence type="ECO:0000256" key="4">
    <source>
        <dbReference type="ARBA" id="ARBA00022448"/>
    </source>
</evidence>
<dbReference type="FunFam" id="1.20.1250.20:FF:000013">
    <property type="entry name" value="MFS general substrate transporter"/>
    <property type="match status" value="1"/>
</dbReference>
<dbReference type="InterPro" id="IPR041470">
    <property type="entry name" value="GCP_N"/>
</dbReference>
<dbReference type="Gene3D" id="1.20.1250.20">
    <property type="entry name" value="MFS general substrate transporter like domains"/>
    <property type="match status" value="2"/>
</dbReference>
<dbReference type="EMBL" id="JAHFXF010000582">
    <property type="protein sequence ID" value="KAG9685285.1"/>
    <property type="molecule type" value="Genomic_DNA"/>
</dbReference>
<evidence type="ECO:0000256" key="10">
    <source>
        <dbReference type="ARBA" id="ARBA00023212"/>
    </source>
</evidence>
<comment type="caution">
    <text evidence="13">The sequence shown here is derived from an EMBL/GenBank/DDBJ whole genome shotgun (WGS) entry which is preliminary data.</text>
</comment>
<protein>
    <submittedName>
        <fullName evidence="13">MFS general substrate transporter</fullName>
    </submittedName>
</protein>
<dbReference type="InterPro" id="IPR042241">
    <property type="entry name" value="GCP_C_sf"/>
</dbReference>
<reference evidence="13" key="1">
    <citation type="journal article" date="2021" name="J Fungi (Basel)">
        <title>Virulence traits and population genomics of the black yeast Aureobasidium melanogenum.</title>
        <authorList>
            <person name="Cernosa A."/>
            <person name="Sun X."/>
            <person name="Gostincar C."/>
            <person name="Fang C."/>
            <person name="Gunde-Cimerman N."/>
            <person name="Song Z."/>
        </authorList>
    </citation>
    <scope>NUCLEOTIDE SEQUENCE</scope>
    <source>
        <strain evidence="13">EXF-9911</strain>
    </source>
</reference>
<keyword evidence="7" id="KW-0493">Microtubule</keyword>
<dbReference type="Pfam" id="PF04130">
    <property type="entry name" value="GCP_C_terminal"/>
    <property type="match status" value="1"/>
</dbReference>
<dbReference type="GO" id="GO:0005874">
    <property type="term" value="C:microtubule"/>
    <property type="evidence" value="ECO:0007669"/>
    <property type="project" value="UniProtKB-KW"/>
</dbReference>
<feature type="transmembrane region" description="Helical" evidence="11">
    <location>
        <begin position="292"/>
        <end position="317"/>
    </location>
</feature>
<dbReference type="GO" id="GO:0000930">
    <property type="term" value="C:gamma-tubulin complex"/>
    <property type="evidence" value="ECO:0007669"/>
    <property type="project" value="UniProtKB-ARBA"/>
</dbReference>
<accession>A0A9P8E9Y5</accession>
<sequence>MALPQSHAEKTVEKVEADQIEDIEYVKDGQGLMHLDDGAQRALTRKVLWKLDTRILPVLALLFLCSFLDRTNVGNAKILGLEKSIGINDHQYAVGLAIFFAFYIVSELPSNLVLKKVSPRIWLPCLTFAWGIVGMCLGFIQNYAGFLVVRAMLGVTEGGLLPGMVLYLSGMYTRGELALRIGLFYTTASLSGAFGGLLARGLSSIGAVGGVHAGWRWIMIVEGLLTAVVGASAYFLLPNNISTAKFLTEEEREFALYRLSRDYSFGITSGVTTEPERFRWSEVRRGVLDPSLWFSASAYFAILAGLYSFGLFLPTIIAGLGYTANEAQLWSVIPYAVAACITVVAAVLSDRLRLRGPVMLCTLPLAIIGYAVIANVKSNHVKFGMTFMMATGLYASVPPVLVWISNNSAGHYKRATATGLQLAIANCGGFVSAFTYKKSEKPQYHESHTTVLGLLVFAWFMVLFNVLYCHKVNKDKEAGKYDQYIASGDDRDPSFKLMLYQIWSRQFRRQPSGFTSSAPAMLHEVLLALSGHPSPLFPATASPGRSSDDFVDKDFPLLSSSEAALLATAGKLASLHRQIRDHANRILSQHPSTICRAVAASLLQTHLARFREKILDVERQILTKDTAIVGAYNIVPLSAVIGEFDGWSRRIEWYWNLACFIQPLDAHKSVPATGAAVINHLRSEMQTGFPDIETAATELSCVADKAWLKQVSAWLLYGLLPSHGADDFFVSVQESVEGPPSYALRRELLPKFVSQQTGNSLLFIGKSLHQVKQHTQGSLASHILHSNEDASLLDAHLQSLSSLSFPLIPAAFSTTISSIRSSLSQKVLQRLLPPNEIKLVLNTFRQILLLDRGEFAVFLISEAADRLDARRVEHGRYLQEPSGRDLRGVMMKEGEINESLSRTWKALTSLQTEDLEDDVLEYARDNMRLEIDTRRATSRPTTWDGTALDVAGLSSTSFNDLLFPVPTLLTMQICSPLDLFVSRADMDRYSALNAYLLSLRRAHMRLSNLWRESGSRRAVANPTRLSAEARQVAHTRGIAQRKVWATCSAAVFLLSETTAYFEGELITSSWDTFHSWATAQHHDPETLGRAHRSFLAALSYTILLTDAVYTRSLRDLLTHIDALVALFGRLQRLQQTSSLGVGGTDFLDEEETEVARELDRSRKRVDAALKDVVARLRQLDHERLGAARYLQVDAQDTGFEVWRGGGVDRLLMKLDFGRMSGGEEYIV</sequence>
<feature type="transmembrane region" description="Helical" evidence="11">
    <location>
        <begin position="329"/>
        <end position="349"/>
    </location>
</feature>
<name>A0A9P8E9Y5_AURME</name>
<dbReference type="Pfam" id="PF07690">
    <property type="entry name" value="MFS_1"/>
    <property type="match status" value="1"/>
</dbReference>
<dbReference type="PANTHER" id="PTHR43791">
    <property type="entry name" value="PERMEASE-RELATED"/>
    <property type="match status" value="1"/>
</dbReference>
<feature type="domain" description="Major facilitator superfamily (MFS) profile" evidence="12">
    <location>
        <begin position="55"/>
        <end position="476"/>
    </location>
</feature>
<dbReference type="InterPro" id="IPR040457">
    <property type="entry name" value="GCP_C"/>
</dbReference>
<keyword evidence="10" id="KW-0206">Cytoskeleton</keyword>
<feature type="transmembrane region" description="Helical" evidence="11">
    <location>
        <begin position="55"/>
        <end position="73"/>
    </location>
</feature>
<keyword evidence="5" id="KW-0963">Cytoplasm</keyword>
<dbReference type="GO" id="GO:0007020">
    <property type="term" value="P:microtubule nucleation"/>
    <property type="evidence" value="ECO:0007669"/>
    <property type="project" value="UniProtKB-ARBA"/>
</dbReference>
<dbReference type="OrthoDB" id="9971669at2759"/>
<feature type="transmembrane region" description="Helical" evidence="11">
    <location>
        <begin position="146"/>
        <end position="169"/>
    </location>
</feature>
<dbReference type="Proteomes" id="UP000779574">
    <property type="component" value="Unassembled WGS sequence"/>
</dbReference>
<dbReference type="InterPro" id="IPR020846">
    <property type="entry name" value="MFS_dom"/>
</dbReference>
<evidence type="ECO:0000256" key="11">
    <source>
        <dbReference type="SAM" id="Phobius"/>
    </source>
</evidence>
<keyword evidence="9 11" id="KW-0472">Membrane</keyword>
<evidence type="ECO:0000313" key="14">
    <source>
        <dbReference type="Proteomes" id="UP000779574"/>
    </source>
</evidence>
<dbReference type="SUPFAM" id="SSF103473">
    <property type="entry name" value="MFS general substrate transporter"/>
    <property type="match status" value="1"/>
</dbReference>
<evidence type="ECO:0000256" key="3">
    <source>
        <dbReference type="ARBA" id="ARBA00010337"/>
    </source>
</evidence>
<dbReference type="Gene3D" id="1.20.120.1900">
    <property type="entry name" value="Gamma-tubulin complex, C-terminal domain"/>
    <property type="match status" value="1"/>
</dbReference>
<dbReference type="InterPro" id="IPR036259">
    <property type="entry name" value="MFS_trans_sf"/>
</dbReference>
<dbReference type="PROSITE" id="PS50850">
    <property type="entry name" value="MFS"/>
    <property type="match status" value="1"/>
</dbReference>
<feature type="transmembrane region" description="Helical" evidence="11">
    <location>
        <begin position="93"/>
        <end position="114"/>
    </location>
</feature>
<keyword evidence="4" id="KW-0813">Transport</keyword>
<dbReference type="GO" id="GO:0043015">
    <property type="term" value="F:gamma-tubulin binding"/>
    <property type="evidence" value="ECO:0007669"/>
    <property type="project" value="InterPro"/>
</dbReference>
<dbReference type="PANTHER" id="PTHR43791:SF67">
    <property type="entry name" value="TRANSPORTER, PUTATIVE (AFU_ORTHOLOGUE AFUA_3G04010)-RELATED"/>
    <property type="match status" value="1"/>
</dbReference>
<dbReference type="Pfam" id="PF17681">
    <property type="entry name" value="GCP_N_terminal"/>
    <property type="match status" value="1"/>
</dbReference>
<evidence type="ECO:0000256" key="5">
    <source>
        <dbReference type="ARBA" id="ARBA00022490"/>
    </source>
</evidence>
<dbReference type="AlphaFoldDB" id="A0A9P8E9Y5"/>
<feature type="transmembrane region" description="Helical" evidence="11">
    <location>
        <begin position="181"/>
        <end position="202"/>
    </location>
</feature>
<evidence type="ECO:0000256" key="2">
    <source>
        <dbReference type="ARBA" id="ARBA00004245"/>
    </source>
</evidence>
<gene>
    <name evidence="13" type="ORF">KCU76_g11811</name>
</gene>
<feature type="transmembrane region" description="Helical" evidence="11">
    <location>
        <begin position="448"/>
        <end position="468"/>
    </location>
</feature>
<feature type="transmembrane region" description="Helical" evidence="11">
    <location>
        <begin position="121"/>
        <end position="140"/>
    </location>
</feature>
<evidence type="ECO:0000256" key="9">
    <source>
        <dbReference type="ARBA" id="ARBA00023136"/>
    </source>
</evidence>
<evidence type="ECO:0000259" key="12">
    <source>
        <dbReference type="PROSITE" id="PS50850"/>
    </source>
</evidence>
<comment type="similarity">
    <text evidence="3">Belongs to the TUBGCP family.</text>
</comment>
<evidence type="ECO:0000313" key="13">
    <source>
        <dbReference type="EMBL" id="KAG9685285.1"/>
    </source>
</evidence>
<evidence type="ECO:0000256" key="7">
    <source>
        <dbReference type="ARBA" id="ARBA00022701"/>
    </source>
</evidence>
<feature type="transmembrane region" description="Helical" evidence="11">
    <location>
        <begin position="214"/>
        <end position="237"/>
    </location>
</feature>
<comment type="subcellular location">
    <subcellularLocation>
        <location evidence="2">Cytoplasm</location>
        <location evidence="2">Cytoskeleton</location>
    </subcellularLocation>
    <subcellularLocation>
        <location evidence="1">Membrane</location>
        <topology evidence="1">Multi-pass membrane protein</topology>
    </subcellularLocation>
</comment>
<evidence type="ECO:0000256" key="6">
    <source>
        <dbReference type="ARBA" id="ARBA00022692"/>
    </source>
</evidence>
<evidence type="ECO:0000256" key="8">
    <source>
        <dbReference type="ARBA" id="ARBA00022989"/>
    </source>
</evidence>
<dbReference type="InterPro" id="IPR011701">
    <property type="entry name" value="MFS"/>
</dbReference>
<dbReference type="GO" id="GO:0016020">
    <property type="term" value="C:membrane"/>
    <property type="evidence" value="ECO:0007669"/>
    <property type="project" value="UniProtKB-SubCell"/>
</dbReference>
<keyword evidence="8 11" id="KW-1133">Transmembrane helix</keyword>
<dbReference type="GO" id="GO:0022857">
    <property type="term" value="F:transmembrane transporter activity"/>
    <property type="evidence" value="ECO:0007669"/>
    <property type="project" value="InterPro"/>
</dbReference>
<dbReference type="GO" id="GO:0005816">
    <property type="term" value="C:spindle pole body"/>
    <property type="evidence" value="ECO:0007669"/>
    <property type="project" value="UniProtKB-ARBA"/>
</dbReference>
<keyword evidence="6 11" id="KW-0812">Transmembrane</keyword>
<feature type="non-terminal residue" evidence="13">
    <location>
        <position position="1227"/>
    </location>
</feature>
<reference evidence="13" key="2">
    <citation type="submission" date="2021-08" db="EMBL/GenBank/DDBJ databases">
        <authorList>
            <person name="Gostincar C."/>
            <person name="Sun X."/>
            <person name="Song Z."/>
            <person name="Gunde-Cimerman N."/>
        </authorList>
    </citation>
    <scope>NUCLEOTIDE SEQUENCE</scope>
    <source>
        <strain evidence="13">EXF-9911</strain>
    </source>
</reference>
<proteinExistence type="inferred from homology"/>
<organism evidence="13 14">
    <name type="scientific">Aureobasidium melanogenum</name>
    <name type="common">Aureobasidium pullulans var. melanogenum</name>
    <dbReference type="NCBI Taxonomy" id="46634"/>
    <lineage>
        <taxon>Eukaryota</taxon>
        <taxon>Fungi</taxon>
        <taxon>Dikarya</taxon>
        <taxon>Ascomycota</taxon>
        <taxon>Pezizomycotina</taxon>
        <taxon>Dothideomycetes</taxon>
        <taxon>Dothideomycetidae</taxon>
        <taxon>Dothideales</taxon>
        <taxon>Saccotheciaceae</taxon>
        <taxon>Aureobasidium</taxon>
    </lineage>
</organism>
<feature type="transmembrane region" description="Helical" evidence="11">
    <location>
        <begin position="356"/>
        <end position="373"/>
    </location>
</feature>
<feature type="transmembrane region" description="Helical" evidence="11">
    <location>
        <begin position="385"/>
        <end position="404"/>
    </location>
</feature>
<evidence type="ECO:0000256" key="1">
    <source>
        <dbReference type="ARBA" id="ARBA00004141"/>
    </source>
</evidence>
<dbReference type="FunFam" id="1.20.1250.20:FF:000034">
    <property type="entry name" value="MFS general substrate transporter"/>
    <property type="match status" value="1"/>
</dbReference>